<keyword evidence="2" id="KW-0732">Signal</keyword>
<comment type="caution">
    <text evidence="4">The sequence shown here is derived from an EMBL/GenBank/DDBJ whole genome shotgun (WGS) entry which is preliminary data.</text>
</comment>
<dbReference type="PANTHER" id="PTHR31157:SF1">
    <property type="entry name" value="SCP DOMAIN-CONTAINING PROTEIN"/>
    <property type="match status" value="1"/>
</dbReference>
<dbReference type="InterPro" id="IPR014044">
    <property type="entry name" value="CAP_dom"/>
</dbReference>
<dbReference type="InterPro" id="IPR035940">
    <property type="entry name" value="CAP_sf"/>
</dbReference>
<feature type="chain" id="PRO_5047501090" evidence="2">
    <location>
        <begin position="25"/>
        <end position="207"/>
    </location>
</feature>
<evidence type="ECO:0000313" key="5">
    <source>
        <dbReference type="Proteomes" id="UP001596223"/>
    </source>
</evidence>
<dbReference type="EMBL" id="JBHSQN010000011">
    <property type="protein sequence ID" value="MFC6012888.1"/>
    <property type="molecule type" value="Genomic_DNA"/>
</dbReference>
<dbReference type="Pfam" id="PF00188">
    <property type="entry name" value="CAP"/>
    <property type="match status" value="1"/>
</dbReference>
<feature type="compositionally biased region" description="Gly residues" evidence="1">
    <location>
        <begin position="40"/>
        <end position="53"/>
    </location>
</feature>
<evidence type="ECO:0000259" key="3">
    <source>
        <dbReference type="Pfam" id="PF00188"/>
    </source>
</evidence>
<organism evidence="4 5">
    <name type="scientific">Nocardia lasii</name>
    <dbReference type="NCBI Taxonomy" id="1616107"/>
    <lineage>
        <taxon>Bacteria</taxon>
        <taxon>Bacillati</taxon>
        <taxon>Actinomycetota</taxon>
        <taxon>Actinomycetes</taxon>
        <taxon>Mycobacteriales</taxon>
        <taxon>Nocardiaceae</taxon>
        <taxon>Nocardia</taxon>
    </lineage>
</organism>
<dbReference type="SUPFAM" id="SSF55797">
    <property type="entry name" value="PR-1-like"/>
    <property type="match status" value="1"/>
</dbReference>
<gene>
    <name evidence="4" type="ORF">ACFP3H_17670</name>
</gene>
<dbReference type="CDD" id="cd05379">
    <property type="entry name" value="CAP_bacterial"/>
    <property type="match status" value="1"/>
</dbReference>
<evidence type="ECO:0000256" key="2">
    <source>
        <dbReference type="SAM" id="SignalP"/>
    </source>
</evidence>
<dbReference type="Gene3D" id="3.40.33.10">
    <property type="entry name" value="CAP"/>
    <property type="match status" value="1"/>
</dbReference>
<evidence type="ECO:0000256" key="1">
    <source>
        <dbReference type="SAM" id="MobiDB-lite"/>
    </source>
</evidence>
<feature type="domain" description="SCP" evidence="3">
    <location>
        <begin position="89"/>
        <end position="204"/>
    </location>
</feature>
<feature type="region of interest" description="Disordered" evidence="1">
    <location>
        <begin position="40"/>
        <end position="84"/>
    </location>
</feature>
<protein>
    <submittedName>
        <fullName evidence="4">CAP domain-containing protein</fullName>
    </submittedName>
</protein>
<accession>A0ABW1JWT8</accession>
<dbReference type="Proteomes" id="UP001596223">
    <property type="component" value="Unassembled WGS sequence"/>
</dbReference>
<dbReference type="PANTHER" id="PTHR31157">
    <property type="entry name" value="SCP DOMAIN-CONTAINING PROTEIN"/>
    <property type="match status" value="1"/>
</dbReference>
<name>A0ABW1JWT8_9NOCA</name>
<dbReference type="RefSeq" id="WP_378607232.1">
    <property type="nucleotide sequence ID" value="NZ_JBHSQN010000011.1"/>
</dbReference>
<proteinExistence type="predicted"/>
<sequence>MQRLRKTLVVAAFSAALVAPAATAAALPLPLIPLLPGSAGAGSSGAGSAGAGAGSADQIPPGSAEQPQQQPQPQVAPTPDVGTERAQALAAVNAARGQQGCAPLLEDSRLAAAAQAHADDMAARGYFGHSSPEGAGTADRVAAAGYVPAQVAENLAAGQSAGADVVASWLGSEGHRATIVNCQLVDTGIGVGFGAQGPQWVQVFATP</sequence>
<reference evidence="5" key="1">
    <citation type="journal article" date="2019" name="Int. J. Syst. Evol. Microbiol.">
        <title>The Global Catalogue of Microorganisms (GCM) 10K type strain sequencing project: providing services to taxonomists for standard genome sequencing and annotation.</title>
        <authorList>
            <consortium name="The Broad Institute Genomics Platform"/>
            <consortium name="The Broad Institute Genome Sequencing Center for Infectious Disease"/>
            <person name="Wu L."/>
            <person name="Ma J."/>
        </authorList>
    </citation>
    <scope>NUCLEOTIDE SEQUENCE [LARGE SCALE GENOMIC DNA]</scope>
    <source>
        <strain evidence="5">CCUG 36956</strain>
    </source>
</reference>
<evidence type="ECO:0000313" key="4">
    <source>
        <dbReference type="EMBL" id="MFC6012888.1"/>
    </source>
</evidence>
<keyword evidence="5" id="KW-1185">Reference proteome</keyword>
<feature type="signal peptide" evidence="2">
    <location>
        <begin position="1"/>
        <end position="24"/>
    </location>
</feature>